<evidence type="ECO:0000313" key="3">
    <source>
        <dbReference type="EMBL" id="WAL68768.1"/>
    </source>
</evidence>
<organism evidence="3 4">
    <name type="scientific">Amycolatopsis cynarae</name>
    <dbReference type="NCBI Taxonomy" id="2995223"/>
    <lineage>
        <taxon>Bacteria</taxon>
        <taxon>Bacillati</taxon>
        <taxon>Actinomycetota</taxon>
        <taxon>Actinomycetes</taxon>
        <taxon>Pseudonocardiales</taxon>
        <taxon>Pseudonocardiaceae</taxon>
        <taxon>Amycolatopsis</taxon>
    </lineage>
</organism>
<dbReference type="EMBL" id="CP113836">
    <property type="protein sequence ID" value="WAL68768.1"/>
    <property type="molecule type" value="Genomic_DNA"/>
</dbReference>
<dbReference type="Proteomes" id="UP001163203">
    <property type="component" value="Chromosome"/>
</dbReference>
<dbReference type="PANTHER" id="PTHR43211">
    <property type="entry name" value="FUMARYLACETOACETATE HYDROLASE"/>
    <property type="match status" value="1"/>
</dbReference>
<feature type="domain" description="Fumarylacetoacetase-like C-terminal" evidence="2">
    <location>
        <begin position="116"/>
        <end position="321"/>
    </location>
</feature>
<dbReference type="InterPro" id="IPR011234">
    <property type="entry name" value="Fumarylacetoacetase-like_C"/>
</dbReference>
<dbReference type="Gene3D" id="3.90.850.10">
    <property type="entry name" value="Fumarylacetoacetase-like, C-terminal domain"/>
    <property type="match status" value="1"/>
</dbReference>
<accession>A0ABY7BDR9</accession>
<sequence>MVRLVTYIPTSSARSEARLGVLTGSTVIDPMRVLHAEKYLNSGEAALVRAPEVPTEMVAFFEGGAAVRGLAERASEVAARAAEHGDVLIDADGRRAVFDLHEVELLAPVPRPRRIRDYLTYSDHATGSGLSVPAAFRAMPICYQCNVETVIGPEEPLLWPSYTAQLDFELELGFFTSGGGRDLTPAEAANRIAGVTIFNDVSARDIQFYEMTMGIGPSKGKDFCNVMGPCVLTMDEVDEWSVEMTASVNGELWSSGTTRHRQFSFAEVLAWASLDETVHPGEFFAVGTVGGGCGLELDRWIQPGDVVSLEASGIGILRNPVAPRANPPAGSGLSTYRGAPEVHRRHDS</sequence>
<protein>
    <submittedName>
        <fullName evidence="3">Fumarylacetoacetate hydrolase family protein</fullName>
    </submittedName>
</protein>
<reference evidence="3" key="1">
    <citation type="submission" date="2022-11" db="EMBL/GenBank/DDBJ databases">
        <authorList>
            <person name="Mo P."/>
        </authorList>
    </citation>
    <scope>NUCLEOTIDE SEQUENCE</scope>
    <source>
        <strain evidence="3">HUAS 11-8</strain>
    </source>
</reference>
<keyword evidence="4" id="KW-1185">Reference proteome</keyword>
<feature type="region of interest" description="Disordered" evidence="1">
    <location>
        <begin position="321"/>
        <end position="348"/>
    </location>
</feature>
<dbReference type="Pfam" id="PF01557">
    <property type="entry name" value="FAA_hydrolase"/>
    <property type="match status" value="1"/>
</dbReference>
<name>A0ABY7BDR9_9PSEU</name>
<evidence type="ECO:0000313" key="4">
    <source>
        <dbReference type="Proteomes" id="UP001163203"/>
    </source>
</evidence>
<keyword evidence="3" id="KW-0378">Hydrolase</keyword>
<dbReference type="GO" id="GO:0016787">
    <property type="term" value="F:hydrolase activity"/>
    <property type="evidence" value="ECO:0007669"/>
    <property type="project" value="UniProtKB-KW"/>
</dbReference>
<gene>
    <name evidence="3" type="ORF">ORV05_13680</name>
</gene>
<dbReference type="InterPro" id="IPR036663">
    <property type="entry name" value="Fumarylacetoacetase_C_sf"/>
</dbReference>
<dbReference type="SUPFAM" id="SSF56529">
    <property type="entry name" value="FAH"/>
    <property type="match status" value="1"/>
</dbReference>
<evidence type="ECO:0000256" key="1">
    <source>
        <dbReference type="SAM" id="MobiDB-lite"/>
    </source>
</evidence>
<dbReference type="RefSeq" id="WP_268758861.1">
    <property type="nucleotide sequence ID" value="NZ_CP113836.1"/>
</dbReference>
<evidence type="ECO:0000259" key="2">
    <source>
        <dbReference type="Pfam" id="PF01557"/>
    </source>
</evidence>
<dbReference type="PANTHER" id="PTHR43211:SF1">
    <property type="entry name" value="BLL6422 PROTEIN"/>
    <property type="match status" value="1"/>
</dbReference>
<proteinExistence type="predicted"/>